<protein>
    <submittedName>
        <fullName evidence="3">Tripartite tricarboxylate transporter substrate binding protein</fullName>
    </submittedName>
</protein>
<evidence type="ECO:0000313" key="3">
    <source>
        <dbReference type="EMBL" id="MBR0664073.1"/>
    </source>
</evidence>
<dbReference type="PIRSF" id="PIRSF017082">
    <property type="entry name" value="YflP"/>
    <property type="match status" value="1"/>
</dbReference>
<dbReference type="Gene3D" id="3.40.190.150">
    <property type="entry name" value="Bordetella uptake gene, domain 1"/>
    <property type="match status" value="1"/>
</dbReference>
<dbReference type="Gene3D" id="3.40.190.10">
    <property type="entry name" value="Periplasmic binding protein-like II"/>
    <property type="match status" value="1"/>
</dbReference>
<dbReference type="CDD" id="cd13578">
    <property type="entry name" value="PBP2_Bug27"/>
    <property type="match status" value="1"/>
</dbReference>
<dbReference type="RefSeq" id="WP_211851668.1">
    <property type="nucleotide sequence ID" value="NZ_JAAGBB010000006.1"/>
</dbReference>
<evidence type="ECO:0000313" key="4">
    <source>
        <dbReference type="Proteomes" id="UP001196870"/>
    </source>
</evidence>
<dbReference type="PANTHER" id="PTHR42928:SF5">
    <property type="entry name" value="BLR1237 PROTEIN"/>
    <property type="match status" value="1"/>
</dbReference>
<reference evidence="4" key="1">
    <citation type="journal article" date="2021" name="Syst. Appl. Microbiol.">
        <title>Roseomonas hellenica sp. nov., isolated from roots of wild-growing Alkanna tinctoria.</title>
        <authorList>
            <person name="Rat A."/>
            <person name="Naranjo H.D."/>
            <person name="Lebbe L."/>
            <person name="Cnockaert M."/>
            <person name="Krigas N."/>
            <person name="Grigoriadou K."/>
            <person name="Maloupa E."/>
            <person name="Willems A."/>
        </authorList>
    </citation>
    <scope>NUCLEOTIDE SEQUENCE [LARGE SCALE GENOMIC DNA]</scope>
    <source>
        <strain evidence="4">LMG 31523</strain>
    </source>
</reference>
<dbReference type="Pfam" id="PF03401">
    <property type="entry name" value="TctC"/>
    <property type="match status" value="1"/>
</dbReference>
<evidence type="ECO:0000256" key="1">
    <source>
        <dbReference type="ARBA" id="ARBA00006987"/>
    </source>
</evidence>
<proteinExistence type="inferred from homology"/>
<organism evidence="3 4">
    <name type="scientific">Plastoroseomonas hellenica</name>
    <dbReference type="NCBI Taxonomy" id="2687306"/>
    <lineage>
        <taxon>Bacteria</taxon>
        <taxon>Pseudomonadati</taxon>
        <taxon>Pseudomonadota</taxon>
        <taxon>Alphaproteobacteria</taxon>
        <taxon>Acetobacterales</taxon>
        <taxon>Acetobacteraceae</taxon>
        <taxon>Plastoroseomonas</taxon>
    </lineage>
</organism>
<dbReference type="EMBL" id="JAAGBB010000006">
    <property type="protein sequence ID" value="MBR0664073.1"/>
    <property type="molecule type" value="Genomic_DNA"/>
</dbReference>
<sequence length="321" mass="33764">MPITRRAALAAAIAAPAIAHAQAPWPSGSIRIMVPFPPGGSVDTIARLLLPGLQQRLGVPVVVENRSGASGAVGTAVVARDRPDGNSWVLVFDTHAVNGALQPQLGYDGRRDFTPVMLVATSPMLLCTPNAKPWRTLAEVIAAARAQPDTITYGTVGNGSLSHLTMTLLSREAGISMVHVPYRGGGPMSTAAAAGEIDLVIASRVGLGGQVGNTIRPLAQSGHRRSSALPDLPTIAEQGFPHVAAEAFWGMLGPARIPDAILARFHAALAESLTDPTLRQRLIEGQGVDIVGSTPEAFGRFLDEQMATWLRVVRENNIRAE</sequence>
<dbReference type="InterPro" id="IPR005064">
    <property type="entry name" value="BUG"/>
</dbReference>
<accession>A0ABS5EV01</accession>
<dbReference type="PANTHER" id="PTHR42928">
    <property type="entry name" value="TRICARBOXYLATE-BINDING PROTEIN"/>
    <property type="match status" value="1"/>
</dbReference>
<gene>
    <name evidence="3" type="ORF">GXW71_06855</name>
</gene>
<dbReference type="InterPro" id="IPR042100">
    <property type="entry name" value="Bug_dom1"/>
</dbReference>
<comment type="similarity">
    <text evidence="1">Belongs to the UPF0065 (bug) family.</text>
</comment>
<keyword evidence="2" id="KW-0732">Signal</keyword>
<keyword evidence="4" id="KW-1185">Reference proteome</keyword>
<feature type="signal peptide" evidence="2">
    <location>
        <begin position="1"/>
        <end position="21"/>
    </location>
</feature>
<dbReference type="Proteomes" id="UP001196870">
    <property type="component" value="Unassembled WGS sequence"/>
</dbReference>
<name>A0ABS5EV01_9PROT</name>
<comment type="caution">
    <text evidence="3">The sequence shown here is derived from an EMBL/GenBank/DDBJ whole genome shotgun (WGS) entry which is preliminary data.</text>
</comment>
<feature type="chain" id="PRO_5047212339" evidence="2">
    <location>
        <begin position="22"/>
        <end position="321"/>
    </location>
</feature>
<evidence type="ECO:0000256" key="2">
    <source>
        <dbReference type="SAM" id="SignalP"/>
    </source>
</evidence>